<evidence type="ECO:0000313" key="10">
    <source>
        <dbReference type="Proteomes" id="UP000218238"/>
    </source>
</evidence>
<evidence type="ECO:0000256" key="5">
    <source>
        <dbReference type="ARBA" id="ARBA00022989"/>
    </source>
</evidence>
<dbReference type="RefSeq" id="WP_095724112.1">
    <property type="nucleotide sequence ID" value="NZ_NTFS01000375.1"/>
</dbReference>
<keyword evidence="3" id="KW-1003">Cell membrane</keyword>
<dbReference type="Gene3D" id="3.30.420.270">
    <property type="match status" value="1"/>
</dbReference>
<keyword evidence="7" id="KW-0813">Transport</keyword>
<dbReference type="PANTHER" id="PTHR30558:SF3">
    <property type="entry name" value="BIOPOLYMER TRANSPORT PROTEIN EXBD-RELATED"/>
    <property type="match status" value="1"/>
</dbReference>
<feature type="transmembrane region" description="Helical" evidence="8">
    <location>
        <begin position="15"/>
        <end position="36"/>
    </location>
</feature>
<dbReference type="Pfam" id="PF02472">
    <property type="entry name" value="ExbD"/>
    <property type="match status" value="1"/>
</dbReference>
<keyword evidence="10" id="KW-1185">Reference proteome</keyword>
<dbReference type="GO" id="GO:0022857">
    <property type="term" value="F:transmembrane transporter activity"/>
    <property type="evidence" value="ECO:0007669"/>
    <property type="project" value="InterPro"/>
</dbReference>
<comment type="subcellular location">
    <subcellularLocation>
        <location evidence="1">Cell membrane</location>
        <topology evidence="1">Single-pass membrane protein</topology>
    </subcellularLocation>
    <subcellularLocation>
        <location evidence="7">Cell membrane</location>
        <topology evidence="7">Single-pass type II membrane protein</topology>
    </subcellularLocation>
</comment>
<sequence>MRLPDEPDIPAQINIVPMIDVIFAILTFFIMSTLFLTRQEGLPVNLPKAATAQQSQIPTKITVTVEQNGQVSLNKKPTTTEALTEQIRLLMGTNPESVVVINADAKVEHGNIVTVMDKVRQVKGAKLAIATQKP</sequence>
<comment type="similarity">
    <text evidence="2 7">Belongs to the ExbD/TolR family.</text>
</comment>
<name>A0A2A2TCL8_9CYAN</name>
<dbReference type="GO" id="GO:0015031">
    <property type="term" value="P:protein transport"/>
    <property type="evidence" value="ECO:0007669"/>
    <property type="project" value="UniProtKB-KW"/>
</dbReference>
<dbReference type="AlphaFoldDB" id="A0A2A2TCL8"/>
<evidence type="ECO:0000256" key="8">
    <source>
        <dbReference type="SAM" id="Phobius"/>
    </source>
</evidence>
<evidence type="ECO:0000313" key="9">
    <source>
        <dbReference type="EMBL" id="PAX51547.1"/>
    </source>
</evidence>
<dbReference type="PANTHER" id="PTHR30558">
    <property type="entry name" value="EXBD MEMBRANE COMPONENT OF PMF-DRIVEN MACROMOLECULE IMPORT SYSTEM"/>
    <property type="match status" value="1"/>
</dbReference>
<keyword evidence="5 8" id="KW-1133">Transmembrane helix</keyword>
<evidence type="ECO:0000256" key="7">
    <source>
        <dbReference type="RuleBase" id="RU003879"/>
    </source>
</evidence>
<reference evidence="9 10" key="1">
    <citation type="submission" date="2017-08" db="EMBL/GenBank/DDBJ databases">
        <title>Draft genome sequence of filamentous cyanobacterium Calothrix elsteri CCALA 953.</title>
        <authorList>
            <person name="Gagunashvili A.N."/>
            <person name="Elster J."/>
            <person name="Andresson O.S."/>
        </authorList>
    </citation>
    <scope>NUCLEOTIDE SEQUENCE [LARGE SCALE GENOMIC DNA]</scope>
    <source>
        <strain evidence="9 10">CCALA 953</strain>
    </source>
</reference>
<keyword evidence="6 8" id="KW-0472">Membrane</keyword>
<organism evidence="9 10">
    <name type="scientific">Brunnivagina elsteri CCALA 953</name>
    <dbReference type="NCBI Taxonomy" id="987040"/>
    <lineage>
        <taxon>Bacteria</taxon>
        <taxon>Bacillati</taxon>
        <taxon>Cyanobacteriota</taxon>
        <taxon>Cyanophyceae</taxon>
        <taxon>Nostocales</taxon>
        <taxon>Calotrichaceae</taxon>
        <taxon>Brunnivagina</taxon>
    </lineage>
</organism>
<accession>A0A2A2TCL8</accession>
<evidence type="ECO:0000256" key="2">
    <source>
        <dbReference type="ARBA" id="ARBA00005811"/>
    </source>
</evidence>
<gene>
    <name evidence="9" type="ORF">CK510_24235</name>
</gene>
<dbReference type="OrthoDB" id="9793581at2"/>
<evidence type="ECO:0000256" key="6">
    <source>
        <dbReference type="ARBA" id="ARBA00023136"/>
    </source>
</evidence>
<protein>
    <submittedName>
        <fullName evidence="9">Biopolymer transporter ExbD</fullName>
    </submittedName>
</protein>
<dbReference type="InterPro" id="IPR003400">
    <property type="entry name" value="ExbD"/>
</dbReference>
<keyword evidence="7" id="KW-0653">Protein transport</keyword>
<proteinExistence type="inferred from homology"/>
<dbReference type="Proteomes" id="UP000218238">
    <property type="component" value="Unassembled WGS sequence"/>
</dbReference>
<comment type="caution">
    <text evidence="9">The sequence shown here is derived from an EMBL/GenBank/DDBJ whole genome shotgun (WGS) entry which is preliminary data.</text>
</comment>
<evidence type="ECO:0000256" key="3">
    <source>
        <dbReference type="ARBA" id="ARBA00022475"/>
    </source>
</evidence>
<evidence type="ECO:0000256" key="4">
    <source>
        <dbReference type="ARBA" id="ARBA00022692"/>
    </source>
</evidence>
<keyword evidence="4 7" id="KW-0812">Transmembrane</keyword>
<dbReference type="EMBL" id="NTFS01000375">
    <property type="protein sequence ID" value="PAX51547.1"/>
    <property type="molecule type" value="Genomic_DNA"/>
</dbReference>
<dbReference type="GO" id="GO:0005886">
    <property type="term" value="C:plasma membrane"/>
    <property type="evidence" value="ECO:0007669"/>
    <property type="project" value="UniProtKB-SubCell"/>
</dbReference>
<evidence type="ECO:0000256" key="1">
    <source>
        <dbReference type="ARBA" id="ARBA00004162"/>
    </source>
</evidence>